<dbReference type="AlphaFoldDB" id="A0A6C7E553"/>
<accession>A0A6C7E553</accession>
<dbReference type="SMART" id="SM00342">
    <property type="entry name" value="HTH_ARAC"/>
    <property type="match status" value="1"/>
</dbReference>
<dbReference type="PROSITE" id="PS00041">
    <property type="entry name" value="HTH_ARAC_FAMILY_1"/>
    <property type="match status" value="1"/>
</dbReference>
<keyword evidence="2" id="KW-0238">DNA-binding</keyword>
<dbReference type="GO" id="GO:0003700">
    <property type="term" value="F:DNA-binding transcription factor activity"/>
    <property type="evidence" value="ECO:0007669"/>
    <property type="project" value="InterPro"/>
</dbReference>
<dbReference type="InterPro" id="IPR032783">
    <property type="entry name" value="AraC_lig"/>
</dbReference>
<keyword evidence="1" id="KW-0805">Transcription regulation</keyword>
<dbReference type="PANTHER" id="PTHR46796:SF7">
    <property type="entry name" value="ARAC FAMILY TRANSCRIPTIONAL REGULATOR"/>
    <property type="match status" value="1"/>
</dbReference>
<name>A0A6C7E553_ILUCY</name>
<dbReference type="KEGG" id="aym:YM304_16730"/>
<dbReference type="Proteomes" id="UP000011863">
    <property type="component" value="Chromosome"/>
</dbReference>
<dbReference type="InterPro" id="IPR050204">
    <property type="entry name" value="AraC_XylS_family_regulators"/>
</dbReference>
<sequence>MGTAHTPNEIGEAGVPLITDPLAEALHFMRMEGVFYCRSELTAPWGVGMPALPDCVYFHVITSGECWLVDADGTQRLAREGDLVVLPHGRGHDAVDAIGNDTPSVFDLPHEYVSRQYAILRHGGGGTATNLICGAVQFKHPAARSLVALLPEVIHVTSSTVHAEWPWMPTLLGLMAHESAATQPGGEAVVTRLSDVLVIQAIRHWIATDTESPRGWLGALDDPLIGHAIAMVHREPEREWSVASLAREVAMSRSSFSAKFTKLVGESPMQYVTTWRMHLAADLLAEEGLTVAQTAERLGYTTEAAFSRAFKRITGTPPGAVRRAPTTVDATA</sequence>
<dbReference type="Pfam" id="PF12852">
    <property type="entry name" value="Cupin_6"/>
    <property type="match status" value="1"/>
</dbReference>
<evidence type="ECO:0000313" key="5">
    <source>
        <dbReference type="EMBL" id="BAN01987.1"/>
    </source>
</evidence>
<dbReference type="Gene3D" id="1.10.10.60">
    <property type="entry name" value="Homeodomain-like"/>
    <property type="match status" value="2"/>
</dbReference>
<organism evidence="5 6">
    <name type="scientific">Ilumatobacter coccineus (strain NBRC 103263 / KCTC 29153 / YM16-304)</name>
    <dbReference type="NCBI Taxonomy" id="1313172"/>
    <lineage>
        <taxon>Bacteria</taxon>
        <taxon>Bacillati</taxon>
        <taxon>Actinomycetota</taxon>
        <taxon>Acidimicrobiia</taxon>
        <taxon>Acidimicrobiales</taxon>
        <taxon>Ilumatobacteraceae</taxon>
        <taxon>Ilumatobacter</taxon>
    </lineage>
</organism>
<dbReference type="PANTHER" id="PTHR46796">
    <property type="entry name" value="HTH-TYPE TRANSCRIPTIONAL ACTIVATOR RHAS-RELATED"/>
    <property type="match status" value="1"/>
</dbReference>
<protein>
    <submittedName>
        <fullName evidence="5">Putative AraC family transcriptional regulator</fullName>
    </submittedName>
</protein>
<dbReference type="Pfam" id="PF12833">
    <property type="entry name" value="HTH_18"/>
    <property type="match status" value="1"/>
</dbReference>
<dbReference type="EMBL" id="AP012057">
    <property type="protein sequence ID" value="BAN01987.1"/>
    <property type="molecule type" value="Genomic_DNA"/>
</dbReference>
<proteinExistence type="predicted"/>
<evidence type="ECO:0000256" key="2">
    <source>
        <dbReference type="ARBA" id="ARBA00023125"/>
    </source>
</evidence>
<reference evidence="5 6" key="1">
    <citation type="journal article" date="2013" name="Int. J. Syst. Evol. Microbiol.">
        <title>Ilumatobacter nonamiense sp. nov. and Ilumatobacter coccineum sp. nov., isolated from seashore sand.</title>
        <authorList>
            <person name="Matsumoto A."/>
            <person name="Kasai H."/>
            <person name="Matsuo Y."/>
            <person name="Shizuri Y."/>
            <person name="Ichikawa N."/>
            <person name="Fujita N."/>
            <person name="Omura S."/>
            <person name="Takahashi Y."/>
        </authorList>
    </citation>
    <scope>NUCLEOTIDE SEQUENCE [LARGE SCALE GENOMIC DNA]</scope>
    <source>
        <strain evidence="6">NBRC 103263 / KCTC 29153 / YM16-304</strain>
    </source>
</reference>
<dbReference type="RefSeq" id="WP_015441234.1">
    <property type="nucleotide sequence ID" value="NC_020520.1"/>
</dbReference>
<evidence type="ECO:0000259" key="4">
    <source>
        <dbReference type="PROSITE" id="PS01124"/>
    </source>
</evidence>
<dbReference type="PROSITE" id="PS01124">
    <property type="entry name" value="HTH_ARAC_FAMILY_2"/>
    <property type="match status" value="1"/>
</dbReference>
<evidence type="ECO:0000256" key="3">
    <source>
        <dbReference type="ARBA" id="ARBA00023163"/>
    </source>
</evidence>
<dbReference type="SUPFAM" id="SSF46689">
    <property type="entry name" value="Homeodomain-like"/>
    <property type="match status" value="2"/>
</dbReference>
<gene>
    <name evidence="5" type="ORF">YM304_16730</name>
</gene>
<keyword evidence="6" id="KW-1185">Reference proteome</keyword>
<evidence type="ECO:0000256" key="1">
    <source>
        <dbReference type="ARBA" id="ARBA00023015"/>
    </source>
</evidence>
<dbReference type="OrthoDB" id="241790at2"/>
<feature type="domain" description="HTH araC/xylS-type" evidence="4">
    <location>
        <begin position="226"/>
        <end position="324"/>
    </location>
</feature>
<dbReference type="InterPro" id="IPR018062">
    <property type="entry name" value="HTH_AraC-typ_CS"/>
</dbReference>
<dbReference type="GO" id="GO:0043565">
    <property type="term" value="F:sequence-specific DNA binding"/>
    <property type="evidence" value="ECO:0007669"/>
    <property type="project" value="InterPro"/>
</dbReference>
<dbReference type="InterPro" id="IPR009057">
    <property type="entry name" value="Homeodomain-like_sf"/>
</dbReference>
<evidence type="ECO:0000313" key="6">
    <source>
        <dbReference type="Proteomes" id="UP000011863"/>
    </source>
</evidence>
<keyword evidence="3" id="KW-0804">Transcription</keyword>
<dbReference type="InterPro" id="IPR018060">
    <property type="entry name" value="HTH_AraC"/>
</dbReference>